<evidence type="ECO:0000313" key="3">
    <source>
        <dbReference type="Proteomes" id="UP000316008"/>
    </source>
</evidence>
<gene>
    <name evidence="2" type="ORF">FO442_03655</name>
</gene>
<reference evidence="2 3" key="1">
    <citation type="submission" date="2019-07" db="EMBL/GenBank/DDBJ databases">
        <authorList>
            <person name="Huq M.A."/>
        </authorList>
    </citation>
    <scope>NUCLEOTIDE SEQUENCE [LARGE SCALE GENOMIC DNA]</scope>
    <source>
        <strain evidence="2 3">MAH-3</strain>
    </source>
</reference>
<feature type="transmembrane region" description="Helical" evidence="1">
    <location>
        <begin position="12"/>
        <end position="29"/>
    </location>
</feature>
<proteinExistence type="predicted"/>
<dbReference type="OrthoDB" id="1361176at2"/>
<protein>
    <recommendedName>
        <fullName evidence="4">DUF4199 domain-containing protein</fullName>
    </recommendedName>
</protein>
<name>A0A556N7U1_9FLAO</name>
<dbReference type="RefSeq" id="WP_144331782.1">
    <property type="nucleotide sequence ID" value="NZ_VLPL01000001.1"/>
</dbReference>
<feature type="transmembrane region" description="Helical" evidence="1">
    <location>
        <begin position="64"/>
        <end position="93"/>
    </location>
</feature>
<evidence type="ECO:0008006" key="4">
    <source>
        <dbReference type="Google" id="ProtNLM"/>
    </source>
</evidence>
<keyword evidence="1" id="KW-1133">Transmembrane helix</keyword>
<organism evidence="2 3">
    <name type="scientific">Fluviicola chungangensis</name>
    <dbReference type="NCBI Taxonomy" id="2597671"/>
    <lineage>
        <taxon>Bacteria</taxon>
        <taxon>Pseudomonadati</taxon>
        <taxon>Bacteroidota</taxon>
        <taxon>Flavobacteriia</taxon>
        <taxon>Flavobacteriales</taxon>
        <taxon>Crocinitomicaceae</taxon>
        <taxon>Fluviicola</taxon>
    </lineage>
</organism>
<keyword evidence="3" id="KW-1185">Reference proteome</keyword>
<comment type="caution">
    <text evidence="2">The sequence shown here is derived from an EMBL/GenBank/DDBJ whole genome shotgun (WGS) entry which is preliminary data.</text>
</comment>
<feature type="transmembrane region" description="Helical" evidence="1">
    <location>
        <begin position="113"/>
        <end position="136"/>
    </location>
</feature>
<keyword evidence="1" id="KW-0472">Membrane</keyword>
<feature type="transmembrane region" description="Helical" evidence="1">
    <location>
        <begin position="35"/>
        <end position="52"/>
    </location>
</feature>
<evidence type="ECO:0000256" key="1">
    <source>
        <dbReference type="SAM" id="Phobius"/>
    </source>
</evidence>
<dbReference type="Proteomes" id="UP000316008">
    <property type="component" value="Unassembled WGS sequence"/>
</dbReference>
<dbReference type="EMBL" id="VLPL01000001">
    <property type="protein sequence ID" value="TSJ48247.1"/>
    <property type="molecule type" value="Genomic_DNA"/>
</dbReference>
<sequence>MNTRSLSVRYGLYSFAGIVILFLLTKLLSLEHITFLRFLNVFIIIYFTNRLAKKNHQSNADSNYLNAWLSLILANVVTVGLSLIGFVIYAMFIQPDYISKFEGGILWNNHITLGQAALTLFTEGIGCAVAISFIIMQYWNESPKSKVPTSDS</sequence>
<dbReference type="AlphaFoldDB" id="A0A556N7U1"/>
<accession>A0A556N7U1</accession>
<keyword evidence="1" id="KW-0812">Transmembrane</keyword>
<evidence type="ECO:0000313" key="2">
    <source>
        <dbReference type="EMBL" id="TSJ48247.1"/>
    </source>
</evidence>